<evidence type="ECO:0000256" key="3">
    <source>
        <dbReference type="ARBA" id="ARBA00022448"/>
    </source>
</evidence>
<dbReference type="InterPro" id="IPR051313">
    <property type="entry name" value="Bact_iron-sidero_bind"/>
</dbReference>
<reference evidence="9" key="1">
    <citation type="submission" date="2015-08" db="EMBL/GenBank/DDBJ databases">
        <title>Genome sequencing project for genomic taxonomy and phylogenomics of Bacillus-like bacteria.</title>
        <authorList>
            <person name="Liu B."/>
            <person name="Wang J."/>
            <person name="Zhu Y."/>
            <person name="Liu G."/>
            <person name="Chen Q."/>
            <person name="Chen Z."/>
            <person name="Lan J."/>
            <person name="Che J."/>
            <person name="Ge C."/>
            <person name="Shi H."/>
            <person name="Pan Z."/>
            <person name="Liu X."/>
        </authorList>
    </citation>
    <scope>NUCLEOTIDE SEQUENCE [LARGE SCALE GENOMIC DNA]</scope>
    <source>
        <strain evidence="9">FJAT-4402</strain>
    </source>
</reference>
<dbReference type="InterPro" id="IPR002491">
    <property type="entry name" value="ABC_transptr_periplasmic_BD"/>
</dbReference>
<evidence type="ECO:0000256" key="5">
    <source>
        <dbReference type="ARBA" id="ARBA00023139"/>
    </source>
</evidence>
<feature type="domain" description="Fe/B12 periplasmic-binding" evidence="7">
    <location>
        <begin position="59"/>
        <end position="314"/>
    </location>
</feature>
<dbReference type="PROSITE" id="PS50983">
    <property type="entry name" value="FE_B12_PBP"/>
    <property type="match status" value="1"/>
</dbReference>
<dbReference type="Proteomes" id="UP000067625">
    <property type="component" value="Chromosome"/>
</dbReference>
<comment type="subcellular location">
    <subcellularLocation>
        <location evidence="1">Cell membrane</location>
        <topology evidence="1">Lipid-anchor</topology>
    </subcellularLocation>
</comment>
<evidence type="ECO:0000256" key="1">
    <source>
        <dbReference type="ARBA" id="ARBA00004193"/>
    </source>
</evidence>
<dbReference type="OrthoDB" id="9793175at2"/>
<evidence type="ECO:0000256" key="4">
    <source>
        <dbReference type="ARBA" id="ARBA00022729"/>
    </source>
</evidence>
<evidence type="ECO:0000313" key="9">
    <source>
        <dbReference type="Proteomes" id="UP000067625"/>
    </source>
</evidence>
<dbReference type="PATRIC" id="fig|1441095.3.peg.94"/>
<dbReference type="Pfam" id="PF01497">
    <property type="entry name" value="Peripla_BP_2"/>
    <property type="match status" value="1"/>
</dbReference>
<dbReference type="EMBL" id="CP012600">
    <property type="protein sequence ID" value="ALC80229.1"/>
    <property type="molecule type" value="Genomic_DNA"/>
</dbReference>
<keyword evidence="3" id="KW-0813">Transport</keyword>
<accession>A0A0M4FH01</accession>
<dbReference type="STRING" id="1441095.AM592_00410"/>
<organism evidence="8 9">
    <name type="scientific">Bacillus gobiensis</name>
    <dbReference type="NCBI Taxonomy" id="1441095"/>
    <lineage>
        <taxon>Bacteria</taxon>
        <taxon>Bacillati</taxon>
        <taxon>Bacillota</taxon>
        <taxon>Bacilli</taxon>
        <taxon>Bacillales</taxon>
        <taxon>Bacillaceae</taxon>
        <taxon>Bacillus</taxon>
    </lineage>
</organism>
<sequence>MKKGTLTYTILSIMTIAVLIFSSGCGSNSAQEEGKNASGETRTIQHELGSTEVNGDPKKIVVLEFSFLDSLTALGVTPVGVADDKKPQLIEKLAGKKIDYTSVGTRAEPNIEIISSLQPDLIIADAERHKGIYEQLKKVAPTIELKSKESTYKENIDAFKTISDALNKKEVSDKRLKEHDEVIGKIKADLPKEETRKVMVGVARTDSFNIHTSSSYDGEILANLGLENSVESPEAYKDINLEQLSELNPDILFVSSNEGKTIVDDWKQNPIWKDLKAVKNNQVYDVDRDLWTRFRGVMSSETISKDVTEKVYSK</sequence>
<dbReference type="GO" id="GO:0005886">
    <property type="term" value="C:plasma membrane"/>
    <property type="evidence" value="ECO:0007669"/>
    <property type="project" value="UniProtKB-SubCell"/>
</dbReference>
<evidence type="ECO:0000313" key="8">
    <source>
        <dbReference type="EMBL" id="ALC80229.1"/>
    </source>
</evidence>
<evidence type="ECO:0000256" key="6">
    <source>
        <dbReference type="ARBA" id="ARBA00023288"/>
    </source>
</evidence>
<dbReference type="PANTHER" id="PTHR30532">
    <property type="entry name" value="IRON III DICITRATE-BINDING PERIPLASMIC PROTEIN"/>
    <property type="match status" value="1"/>
</dbReference>
<dbReference type="GO" id="GO:0030288">
    <property type="term" value="C:outer membrane-bounded periplasmic space"/>
    <property type="evidence" value="ECO:0007669"/>
    <property type="project" value="TreeGrafter"/>
</dbReference>
<keyword evidence="5" id="KW-0564">Palmitate</keyword>
<comment type="similarity">
    <text evidence="2">Belongs to the bacterial solute-binding protein 8 family.</text>
</comment>
<keyword evidence="6" id="KW-0449">Lipoprotein</keyword>
<keyword evidence="4" id="KW-0732">Signal</keyword>
<protein>
    <submittedName>
        <fullName evidence="8">Iron citrate ABC transporter substrate-binding protein</fullName>
    </submittedName>
</protein>
<dbReference type="PROSITE" id="PS51257">
    <property type="entry name" value="PROKAR_LIPOPROTEIN"/>
    <property type="match status" value="1"/>
</dbReference>
<proteinExistence type="inferred from homology"/>
<evidence type="ECO:0000256" key="2">
    <source>
        <dbReference type="ARBA" id="ARBA00008814"/>
    </source>
</evidence>
<dbReference type="AlphaFoldDB" id="A0A0M4FH01"/>
<keyword evidence="9" id="KW-1185">Reference proteome</keyword>
<reference evidence="8 9" key="2">
    <citation type="journal article" date="2016" name="Int. J. Syst. Evol. Microbiol.">
        <title>Bacillus gobiensis sp. nov., isolated from a soil sample.</title>
        <authorList>
            <person name="Liu B."/>
            <person name="Liu G.H."/>
            <person name="Cetin S."/>
            <person name="Schumann P."/>
            <person name="Pan Z.Z."/>
            <person name="Chen Q.Q."/>
        </authorList>
    </citation>
    <scope>NUCLEOTIDE SEQUENCE [LARGE SCALE GENOMIC DNA]</scope>
    <source>
        <strain evidence="8 9">FJAT-4402</strain>
    </source>
</reference>
<gene>
    <name evidence="8" type="ORF">AM592_00410</name>
</gene>
<dbReference type="Gene3D" id="3.40.50.1980">
    <property type="entry name" value="Nitrogenase molybdenum iron protein domain"/>
    <property type="match status" value="2"/>
</dbReference>
<name>A0A0M4FH01_9BACI</name>
<evidence type="ECO:0000259" key="7">
    <source>
        <dbReference type="PROSITE" id="PS50983"/>
    </source>
</evidence>
<dbReference type="GO" id="GO:1901678">
    <property type="term" value="P:iron coordination entity transport"/>
    <property type="evidence" value="ECO:0007669"/>
    <property type="project" value="UniProtKB-ARBA"/>
</dbReference>
<dbReference type="NCBIfam" id="NF008501">
    <property type="entry name" value="PRK11411.1"/>
    <property type="match status" value="1"/>
</dbReference>
<dbReference type="PANTHER" id="PTHR30532:SF29">
    <property type="entry name" value="FE(3+) DICITRATE-BINDING PERIPLASMIC PROTEIN"/>
    <property type="match status" value="1"/>
</dbReference>
<dbReference type="SUPFAM" id="SSF53807">
    <property type="entry name" value="Helical backbone' metal receptor"/>
    <property type="match status" value="1"/>
</dbReference>
<dbReference type="CDD" id="cd01146">
    <property type="entry name" value="FhuD"/>
    <property type="match status" value="1"/>
</dbReference>